<keyword evidence="16" id="KW-1185">Reference proteome</keyword>
<dbReference type="GO" id="GO:0005634">
    <property type="term" value="C:nucleus"/>
    <property type="evidence" value="ECO:0007669"/>
    <property type="project" value="TreeGrafter"/>
</dbReference>
<accession>A0A7J7IIM7</accession>
<dbReference type="Gene3D" id="3.40.50.300">
    <property type="entry name" value="P-loop containing nucleotide triphosphate hydrolases"/>
    <property type="match status" value="2"/>
</dbReference>
<comment type="catalytic activity">
    <reaction evidence="10">
        <text>ATP + H2O = ADP + phosphate + H(+)</text>
        <dbReference type="Rhea" id="RHEA:13065"/>
        <dbReference type="ChEBI" id="CHEBI:15377"/>
        <dbReference type="ChEBI" id="CHEBI:15378"/>
        <dbReference type="ChEBI" id="CHEBI:30616"/>
        <dbReference type="ChEBI" id="CHEBI:43474"/>
        <dbReference type="ChEBI" id="CHEBI:456216"/>
        <dbReference type="EC" id="5.6.2.4"/>
    </reaction>
</comment>
<evidence type="ECO:0000256" key="11">
    <source>
        <dbReference type="PROSITE-ProRule" id="PRU00560"/>
    </source>
</evidence>
<dbReference type="Proteomes" id="UP000530660">
    <property type="component" value="Unassembled WGS sequence"/>
</dbReference>
<feature type="binding site" evidence="11">
    <location>
        <begin position="172"/>
        <end position="179"/>
    </location>
    <ligand>
        <name>ATP</name>
        <dbReference type="ChEBI" id="CHEBI:30616"/>
    </ligand>
</feature>
<evidence type="ECO:0000256" key="8">
    <source>
        <dbReference type="ARBA" id="ARBA00034617"/>
    </source>
</evidence>
<dbReference type="CDD" id="cd17932">
    <property type="entry name" value="DEXQc_UvrD"/>
    <property type="match status" value="1"/>
</dbReference>
<dbReference type="EC" id="5.6.2.4" evidence="9"/>
<dbReference type="Gene3D" id="1.10.10.160">
    <property type="match status" value="1"/>
</dbReference>
<comment type="caution">
    <text evidence="15">The sequence shown here is derived from an EMBL/GenBank/DDBJ whole genome shotgun (WGS) entry which is preliminary data.</text>
</comment>
<dbReference type="GO" id="GO:0005524">
    <property type="term" value="F:ATP binding"/>
    <property type="evidence" value="ECO:0007669"/>
    <property type="project" value="UniProtKB-UniRule"/>
</dbReference>
<evidence type="ECO:0000313" key="16">
    <source>
        <dbReference type="Proteomes" id="UP000530660"/>
    </source>
</evidence>
<feature type="compositionally biased region" description="Basic and acidic residues" evidence="12">
    <location>
        <begin position="637"/>
        <end position="647"/>
    </location>
</feature>
<dbReference type="InterPro" id="IPR014017">
    <property type="entry name" value="DNA_helicase_UvrD-like_C"/>
</dbReference>
<dbReference type="GO" id="GO:0043138">
    <property type="term" value="F:3'-5' DNA helicase activity"/>
    <property type="evidence" value="ECO:0007669"/>
    <property type="project" value="UniProtKB-EC"/>
</dbReference>
<dbReference type="OrthoDB" id="2112at2759"/>
<protein>
    <recommendedName>
        <fullName evidence="9">DNA 3'-5' helicase</fullName>
        <ecNumber evidence="9">5.6.2.4</ecNumber>
    </recommendedName>
</protein>
<dbReference type="InterPro" id="IPR000212">
    <property type="entry name" value="DNA_helicase_UvrD/REP"/>
</dbReference>
<comment type="similarity">
    <text evidence="1">Belongs to the helicase family. UvrD subfamily.</text>
</comment>
<keyword evidence="7" id="KW-0413">Isomerase</keyword>
<evidence type="ECO:0000256" key="12">
    <source>
        <dbReference type="SAM" id="MobiDB-lite"/>
    </source>
</evidence>
<dbReference type="InterPro" id="IPR013986">
    <property type="entry name" value="DExx_box_DNA_helicase_dom_sf"/>
</dbReference>
<evidence type="ECO:0000259" key="14">
    <source>
        <dbReference type="PROSITE" id="PS51217"/>
    </source>
</evidence>
<dbReference type="GO" id="GO:0000725">
    <property type="term" value="P:recombinational repair"/>
    <property type="evidence" value="ECO:0007669"/>
    <property type="project" value="TreeGrafter"/>
</dbReference>
<evidence type="ECO:0000256" key="10">
    <source>
        <dbReference type="ARBA" id="ARBA00048988"/>
    </source>
</evidence>
<keyword evidence="3 11" id="KW-0378">Hydrolase</keyword>
<dbReference type="PANTHER" id="PTHR11070">
    <property type="entry name" value="UVRD / RECB / PCRA DNA HELICASE FAMILY MEMBER"/>
    <property type="match status" value="1"/>
</dbReference>
<evidence type="ECO:0000256" key="9">
    <source>
        <dbReference type="ARBA" id="ARBA00034808"/>
    </source>
</evidence>
<name>A0A7J7IIM7_9RHOD</name>
<dbReference type="EMBL" id="VWRR01000008">
    <property type="protein sequence ID" value="KAF6002966.1"/>
    <property type="molecule type" value="Genomic_DNA"/>
</dbReference>
<gene>
    <name evidence="15" type="ORF">F1559_001633</name>
</gene>
<evidence type="ECO:0000256" key="1">
    <source>
        <dbReference type="ARBA" id="ARBA00009922"/>
    </source>
</evidence>
<evidence type="ECO:0000256" key="6">
    <source>
        <dbReference type="ARBA" id="ARBA00023125"/>
    </source>
</evidence>
<proteinExistence type="inferred from homology"/>
<dbReference type="PANTHER" id="PTHR11070:SF2">
    <property type="entry name" value="ATP-DEPENDENT DNA HELICASE SRS2"/>
    <property type="match status" value="1"/>
</dbReference>
<dbReference type="Pfam" id="PF00580">
    <property type="entry name" value="UvrD-helicase"/>
    <property type="match status" value="1"/>
</dbReference>
<feature type="domain" description="UvrD-like helicase C-terminal" evidence="14">
    <location>
        <begin position="458"/>
        <end position="807"/>
    </location>
</feature>
<dbReference type="InterPro" id="IPR027417">
    <property type="entry name" value="P-loop_NTPase"/>
</dbReference>
<evidence type="ECO:0000259" key="13">
    <source>
        <dbReference type="PROSITE" id="PS51198"/>
    </source>
</evidence>
<evidence type="ECO:0000256" key="5">
    <source>
        <dbReference type="ARBA" id="ARBA00022840"/>
    </source>
</evidence>
<feature type="domain" description="UvrD-like helicase ATP-binding" evidence="13">
    <location>
        <begin position="151"/>
        <end position="457"/>
    </location>
</feature>
<dbReference type="GO" id="GO:0003677">
    <property type="term" value="F:DNA binding"/>
    <property type="evidence" value="ECO:0007669"/>
    <property type="project" value="UniProtKB-KW"/>
</dbReference>
<dbReference type="Gene3D" id="1.10.486.10">
    <property type="entry name" value="PCRA, domain 4"/>
    <property type="match status" value="1"/>
</dbReference>
<keyword evidence="6" id="KW-0238">DNA-binding</keyword>
<evidence type="ECO:0000313" key="15">
    <source>
        <dbReference type="EMBL" id="KAF6002966.1"/>
    </source>
</evidence>
<feature type="region of interest" description="Disordered" evidence="12">
    <location>
        <begin position="624"/>
        <end position="647"/>
    </location>
</feature>
<evidence type="ECO:0000256" key="7">
    <source>
        <dbReference type="ARBA" id="ARBA00023235"/>
    </source>
</evidence>
<dbReference type="InterPro" id="IPR014016">
    <property type="entry name" value="UvrD-like_ATP-bd"/>
</dbReference>
<reference evidence="15 16" key="1">
    <citation type="journal article" date="2020" name="J. Phycol.">
        <title>Comparative genome analysis reveals Cyanidiococcus gen. nov., a new extremophilic red algal genus sister to Cyanidioschyzon (Cyanidioschyzonaceae, Rhodophyta).</title>
        <authorList>
            <person name="Liu S.-L."/>
            <person name="Chiang Y.-R."/>
            <person name="Yoon H.S."/>
            <person name="Fu H.-Y."/>
        </authorList>
    </citation>
    <scope>NUCLEOTIDE SEQUENCE [LARGE SCALE GENOMIC DNA]</scope>
    <source>
        <strain evidence="15 16">THAL066</strain>
    </source>
</reference>
<keyword evidence="2 11" id="KW-0547">Nucleotide-binding</keyword>
<feature type="region of interest" description="Disordered" evidence="12">
    <location>
        <begin position="735"/>
        <end position="759"/>
    </location>
</feature>
<dbReference type="AlphaFoldDB" id="A0A7J7IIM7"/>
<dbReference type="PROSITE" id="PS51198">
    <property type="entry name" value="UVRD_HELICASE_ATP_BIND"/>
    <property type="match status" value="1"/>
</dbReference>
<sequence length="807" mass="90515">MGVYITEFADATDGGSALAERSRSGRCWGRLSHSFAEDMNHFRQLDLFLFQNLQIKSLVWSGKASQINGLSAFALRCAEQASRTRVHHRTCSLRFAQTRLSRTTFIRPISMCLPKTLHPGSSQTGGSRALHVRCAAGASGQAGILDWLRRELNEEQFEAVTAPTDIPVLVMAGPGSGKTRVLTFRMAYLIAQGLVHPSRLLAVTFTNKAAEEMKERVMGLLAAIQCSLDTDSRSGPLVGTIHSACVRMLYQYGAARDIPSDFIIYTDLESKRVIRDLLLARNSEVPMDKKIAQLNSLLSELKNEAFCAECGDAPMLDVPVVSSSAGFTMDFVREARELLPDYQQRLKRAGALDFDDLILEAGRLLRDHPSIRSELQRRWEYLLVDETQDTSRAQYHVLRLLAERERGGEKLFPVFLVGDPDQSIYGWRGADTSAIRRFRDSFPRTRVCLLETNYRSTESVARFAQFIIEQDQMRVEPGKRMRTVQGLYKPVRVVHCENSKAEAEFVVQQARSLMETHNLSGQDIAVMYRTNALSREFEEACIRAGMPYALIGGLPFYERREIKDILACLKLLHNEDDAESFKRVLGFAVTGVGPRTTETFLQWAQTQHCSPFAALRLLRERDERQTTSVPAASEGHVNSEAKTEPTRGDVTAVAMVATTESIAVGGNTSSDQNATIPIRSDKRRLLLSFLQMFEEWKRLLESSVSHERRGPSILAHVIEGILKDTRYEQHLRKLAPHGRNADEEASTDRCSGATGKYSGACASSIRCGRELAKVRRPIRMARTGCFFARSRSRSRHDGRGKKLRKRS</sequence>
<evidence type="ECO:0000256" key="2">
    <source>
        <dbReference type="ARBA" id="ARBA00022741"/>
    </source>
</evidence>
<dbReference type="GO" id="GO:0016787">
    <property type="term" value="F:hydrolase activity"/>
    <property type="evidence" value="ECO:0007669"/>
    <property type="project" value="UniProtKB-UniRule"/>
</dbReference>
<dbReference type="SUPFAM" id="SSF52540">
    <property type="entry name" value="P-loop containing nucleoside triphosphate hydrolases"/>
    <property type="match status" value="1"/>
</dbReference>
<dbReference type="PROSITE" id="PS51217">
    <property type="entry name" value="UVRD_HELICASE_CTER"/>
    <property type="match status" value="1"/>
</dbReference>
<dbReference type="Pfam" id="PF13361">
    <property type="entry name" value="UvrD_C"/>
    <property type="match status" value="1"/>
</dbReference>
<organism evidence="15 16">
    <name type="scientific">Cyanidiococcus yangmingshanensis</name>
    <dbReference type="NCBI Taxonomy" id="2690220"/>
    <lineage>
        <taxon>Eukaryota</taxon>
        <taxon>Rhodophyta</taxon>
        <taxon>Bangiophyceae</taxon>
        <taxon>Cyanidiales</taxon>
        <taxon>Cyanidiaceae</taxon>
        <taxon>Cyanidiococcus</taxon>
    </lineage>
</organism>
<evidence type="ECO:0000256" key="3">
    <source>
        <dbReference type="ARBA" id="ARBA00022801"/>
    </source>
</evidence>
<comment type="catalytic activity">
    <reaction evidence="8">
        <text>Couples ATP hydrolysis with the unwinding of duplex DNA by translocating in the 3'-5' direction.</text>
        <dbReference type="EC" id="5.6.2.4"/>
    </reaction>
</comment>
<keyword evidence="5 11" id="KW-0067">ATP-binding</keyword>
<evidence type="ECO:0000256" key="4">
    <source>
        <dbReference type="ARBA" id="ARBA00022806"/>
    </source>
</evidence>
<keyword evidence="4 11" id="KW-0347">Helicase</keyword>